<accession>A0ABV6KU85</accession>
<keyword evidence="3" id="KW-1185">Reference proteome</keyword>
<dbReference type="Pfam" id="PF14015">
    <property type="entry name" value="DUF4231"/>
    <property type="match status" value="1"/>
</dbReference>
<evidence type="ECO:0000313" key="2">
    <source>
        <dbReference type="EMBL" id="MFC0476585.1"/>
    </source>
</evidence>
<evidence type="ECO:0000313" key="3">
    <source>
        <dbReference type="Proteomes" id="UP001589738"/>
    </source>
</evidence>
<dbReference type="Proteomes" id="UP001589738">
    <property type="component" value="Unassembled WGS sequence"/>
</dbReference>
<evidence type="ECO:0000256" key="1">
    <source>
        <dbReference type="SAM" id="Phobius"/>
    </source>
</evidence>
<gene>
    <name evidence="2" type="ORF">ACFFHF_15360</name>
</gene>
<feature type="transmembrane region" description="Helical" evidence="1">
    <location>
        <begin position="58"/>
        <end position="77"/>
    </location>
</feature>
<name>A0ABV6KU85_9BACI</name>
<comment type="caution">
    <text evidence="2">The sequence shown here is derived from an EMBL/GenBank/DDBJ whole genome shotgun (WGS) entry which is preliminary data.</text>
</comment>
<keyword evidence="1" id="KW-0472">Membrane</keyword>
<reference evidence="2 3" key="1">
    <citation type="submission" date="2024-09" db="EMBL/GenBank/DDBJ databases">
        <authorList>
            <person name="Sun Q."/>
            <person name="Mori K."/>
        </authorList>
    </citation>
    <scope>NUCLEOTIDE SEQUENCE [LARGE SCALE GENOMIC DNA]</scope>
    <source>
        <strain evidence="2 3">CGMCC 1.9126</strain>
    </source>
</reference>
<organism evidence="2 3">
    <name type="scientific">Robertmurraya beringensis</name>
    <dbReference type="NCBI Taxonomy" id="641660"/>
    <lineage>
        <taxon>Bacteria</taxon>
        <taxon>Bacillati</taxon>
        <taxon>Bacillota</taxon>
        <taxon>Bacilli</taxon>
        <taxon>Bacillales</taxon>
        <taxon>Bacillaceae</taxon>
        <taxon>Robertmurraya</taxon>
    </lineage>
</organism>
<keyword evidence="1" id="KW-1133">Transmembrane helix</keyword>
<dbReference type="InterPro" id="IPR025325">
    <property type="entry name" value="DUF4231"/>
</dbReference>
<protein>
    <submittedName>
        <fullName evidence="2">DUF4231 domain-containing protein</fullName>
    </submittedName>
</protein>
<feature type="transmembrane region" description="Helical" evidence="1">
    <location>
        <begin position="33"/>
        <end position="52"/>
    </location>
</feature>
<dbReference type="NCBIfam" id="NF033634">
    <property type="entry name" value="SLATT_1"/>
    <property type="match status" value="1"/>
</dbReference>
<dbReference type="RefSeq" id="WP_160546134.1">
    <property type="nucleotide sequence ID" value="NZ_JBHLUU010000107.1"/>
</dbReference>
<keyword evidence="1" id="KW-0812">Transmembrane</keyword>
<proteinExistence type="predicted"/>
<dbReference type="EMBL" id="JBHLUU010000107">
    <property type="protein sequence ID" value="MFC0476585.1"/>
    <property type="molecule type" value="Genomic_DNA"/>
</dbReference>
<sequence>MSMESKLKYLLQEINENTSFFEKRKDKHKKRAYWLKLLSIIASSIVTLLLGLKAVNLTLFSNIALFFAALVTIFNGIEGFFNHRALWYKDTNTLIRLKQLKREIEFLISGEQEDSISITLLTQYKDMLQEILMEDVRSWSSIHEHQKDEPSDG</sequence>